<feature type="compositionally biased region" description="Basic and acidic residues" evidence="1">
    <location>
        <begin position="746"/>
        <end position="772"/>
    </location>
</feature>
<feature type="region of interest" description="Disordered" evidence="1">
    <location>
        <begin position="1"/>
        <end position="42"/>
    </location>
</feature>
<evidence type="ECO:0000313" key="2">
    <source>
        <dbReference type="EMBL" id="GAB0136807.1"/>
    </source>
</evidence>
<feature type="compositionally biased region" description="Low complexity" evidence="1">
    <location>
        <begin position="1"/>
        <end position="13"/>
    </location>
</feature>
<sequence>MATAKTPAQQAPPSIQNNTGRIKYADPRSLPSFPSSGLAPDGAAASAAASLGWSNQKSVDLWKPNPSSSASAAAVLAKNYKMSPQWEPSAQSDGHKAALLAVGSAGAALKKSKSVSVRSGPSQNAWGSSAANQAFHANRPPTEEPLSLAHGSSAATQAFNINRSQSMKKLERPRTPPGNKSLMAAKGAMNRPASATGLKDVQASEASAAASALNGATLAHRQSMKAKPGLEDVGAVSTTTMTRNMFTANPPVKPEVDERTYNEKIHQSAVEMAKKMYARQQIMVEQTKGAHAKETEASQPNQYTNLQDAAYKQAQARLAKLHDEHHQNRELQEYYGNEKASPKNRNSVISKLRPRSSDSDDSVDDRQQSERIREQMSMFSTKLSQVDKEKREKDREALLAAAQRNVKARLHGMDEKVYQATGRANPSLITDWEAKAQKAAQTRHDSRTENKGKIDVGGGMFMTQQEIDAIASKRIQPVLDDINDKAETERERQEVLKLEEQARREEAEKQKSRDREAKDIVKKAKEQEKQEDKAKKTQEKLEEKHRKDEEKAAKAEQKRLAKEHTKDEKRKSKLGAAAVTAPSTSPQGNHGETVSTRDQESQAEAAEEPRAEGPSVKTNIEASGSSQHKGDGSGSPTSKVKGWIKNRLSRGKSFGEQDKKRRSFFGGASIKDKETMDNGSAVSIENRSTNMPDVALAGKPGDEALGGEETIAGTRLQTAGESSQYGEDRDSQGVSPVSTPLEEERELGKKTIDDDTRETGGREARQRRKDSIEPPPPIDDPVARTSSSPNRDSRFREELSR</sequence>
<evidence type="ECO:0000313" key="3">
    <source>
        <dbReference type="Proteomes" id="UP001562357"/>
    </source>
</evidence>
<feature type="compositionally biased region" description="Polar residues" evidence="1">
    <location>
        <begin position="616"/>
        <end position="627"/>
    </location>
</feature>
<evidence type="ECO:0000256" key="1">
    <source>
        <dbReference type="SAM" id="MobiDB-lite"/>
    </source>
</evidence>
<feature type="compositionally biased region" description="Basic and acidic residues" evidence="1">
    <location>
        <begin position="482"/>
        <end position="570"/>
    </location>
</feature>
<organism evidence="2 3">
    <name type="scientific">Epichloe bromicola</name>
    <dbReference type="NCBI Taxonomy" id="79588"/>
    <lineage>
        <taxon>Eukaryota</taxon>
        <taxon>Fungi</taxon>
        <taxon>Dikarya</taxon>
        <taxon>Ascomycota</taxon>
        <taxon>Pezizomycotina</taxon>
        <taxon>Sordariomycetes</taxon>
        <taxon>Hypocreomycetidae</taxon>
        <taxon>Hypocreales</taxon>
        <taxon>Clavicipitaceae</taxon>
        <taxon>Epichloe</taxon>
    </lineage>
</organism>
<feature type="compositionally biased region" description="Polar residues" evidence="1">
    <location>
        <begin position="581"/>
        <end position="594"/>
    </location>
</feature>
<accession>A0ABQ0CU28</accession>
<name>A0ABQ0CU28_9HYPO</name>
<dbReference type="PANTHER" id="PTHR28298:SF1">
    <property type="entry name" value="EISOSOME PROTEIN 1"/>
    <property type="match status" value="1"/>
</dbReference>
<feature type="compositionally biased region" description="Polar residues" evidence="1">
    <location>
        <begin position="677"/>
        <end position="691"/>
    </location>
</feature>
<feature type="region of interest" description="Disordered" evidence="1">
    <location>
        <begin position="333"/>
        <end position="390"/>
    </location>
</feature>
<protein>
    <recommendedName>
        <fullName evidence="4">Eisosome protein 1 protein</fullName>
    </recommendedName>
</protein>
<comment type="caution">
    <text evidence="2">The sequence shown here is derived from an EMBL/GenBank/DDBJ whole genome shotgun (WGS) entry which is preliminary data.</text>
</comment>
<feature type="region of interest" description="Disordered" evidence="1">
    <location>
        <begin position="159"/>
        <end position="178"/>
    </location>
</feature>
<evidence type="ECO:0008006" key="4">
    <source>
        <dbReference type="Google" id="ProtNLM"/>
    </source>
</evidence>
<dbReference type="Proteomes" id="UP001562357">
    <property type="component" value="Unassembled WGS sequence"/>
</dbReference>
<keyword evidence="3" id="KW-1185">Reference proteome</keyword>
<reference evidence="3" key="1">
    <citation type="submission" date="2024-06" db="EMBL/GenBank/DDBJ databases">
        <title>Draft Genome Sequences of Epichloe bromicola Strains Isolated from Elymus ciliaris.</title>
        <authorList>
            <consortium name="Epichloe bromicola genome sequencing consortium"/>
            <person name="Miura A."/>
            <person name="Imano S."/>
            <person name="Ashida A."/>
            <person name="Sato I."/>
            <person name="Chiba S."/>
            <person name="Tanaka A."/>
            <person name="Camagna M."/>
            <person name="Takemoto D."/>
        </authorList>
    </citation>
    <scope>NUCLEOTIDE SEQUENCE [LARGE SCALE GENOMIC DNA]</scope>
    <source>
        <strain evidence="3">DP</strain>
    </source>
</reference>
<feature type="compositionally biased region" description="Basic and acidic residues" evidence="1">
    <location>
        <begin position="364"/>
        <end position="374"/>
    </location>
</feature>
<dbReference type="InterPro" id="IPR024527">
    <property type="entry name" value="Eisosome1"/>
</dbReference>
<dbReference type="EMBL" id="BAAFGZ010000223">
    <property type="protein sequence ID" value="GAB0136807.1"/>
    <property type="molecule type" value="Genomic_DNA"/>
</dbReference>
<gene>
    <name evidence="2" type="primary">g5097</name>
    <name evidence="2" type="ORF">EsDP_00005097</name>
</gene>
<dbReference type="PANTHER" id="PTHR28298">
    <property type="entry name" value="EISOSOME PROTEIN 1"/>
    <property type="match status" value="1"/>
</dbReference>
<feature type="compositionally biased region" description="Polar residues" evidence="1">
    <location>
        <begin position="715"/>
        <end position="725"/>
    </location>
</feature>
<feature type="compositionally biased region" description="Basic and acidic residues" evidence="1">
    <location>
        <begin position="791"/>
        <end position="801"/>
    </location>
</feature>
<dbReference type="Pfam" id="PF12757">
    <property type="entry name" value="Eisosome1"/>
    <property type="match status" value="1"/>
</dbReference>
<feature type="region of interest" description="Disordered" evidence="1">
    <location>
        <begin position="482"/>
        <end position="801"/>
    </location>
</feature>
<proteinExistence type="predicted"/>